<proteinExistence type="predicted"/>
<sequence length="99" mass="11047">MSTILVSFLAIHHPKSVLFKPWGKAGLPNILHIASCLDIRLHLLDALSHNAREEDRIELIIALLYSTLRQNPPSSDWGGNCLCLNRYSLGLILAGEYRA</sequence>
<protein>
    <submittedName>
        <fullName evidence="1">Uncharacterized protein</fullName>
    </submittedName>
</protein>
<evidence type="ECO:0000313" key="2">
    <source>
        <dbReference type="Proteomes" id="UP000770717"/>
    </source>
</evidence>
<organism evidence="1 2">
    <name type="scientific">Eleutherodactylus coqui</name>
    <name type="common">Puerto Rican coqui</name>
    <dbReference type="NCBI Taxonomy" id="57060"/>
    <lineage>
        <taxon>Eukaryota</taxon>
        <taxon>Metazoa</taxon>
        <taxon>Chordata</taxon>
        <taxon>Craniata</taxon>
        <taxon>Vertebrata</taxon>
        <taxon>Euteleostomi</taxon>
        <taxon>Amphibia</taxon>
        <taxon>Batrachia</taxon>
        <taxon>Anura</taxon>
        <taxon>Neobatrachia</taxon>
        <taxon>Hyloidea</taxon>
        <taxon>Eleutherodactylidae</taxon>
        <taxon>Eleutherodactylinae</taxon>
        <taxon>Eleutherodactylus</taxon>
        <taxon>Eleutherodactylus</taxon>
    </lineage>
</organism>
<reference evidence="1" key="1">
    <citation type="thesis" date="2020" institute="ProQuest LLC" country="789 East Eisenhower Parkway, Ann Arbor, MI, USA">
        <title>Comparative Genomics and Chromosome Evolution.</title>
        <authorList>
            <person name="Mudd A.B."/>
        </authorList>
    </citation>
    <scope>NUCLEOTIDE SEQUENCE</scope>
    <source>
        <strain evidence="1">HN-11 Male</strain>
        <tissue evidence="1">Kidney and liver</tissue>
    </source>
</reference>
<dbReference type="Proteomes" id="UP000770717">
    <property type="component" value="Unassembled WGS sequence"/>
</dbReference>
<dbReference type="AlphaFoldDB" id="A0A8J6KI91"/>
<name>A0A8J6KI91_ELECQ</name>
<keyword evidence="2" id="KW-1185">Reference proteome</keyword>
<accession>A0A8J6KI91</accession>
<gene>
    <name evidence="1" type="ORF">GDO78_001213</name>
</gene>
<comment type="caution">
    <text evidence="1">The sequence shown here is derived from an EMBL/GenBank/DDBJ whole genome shotgun (WGS) entry which is preliminary data.</text>
</comment>
<dbReference type="EMBL" id="WNTK01000001">
    <property type="protein sequence ID" value="KAG9493176.1"/>
    <property type="molecule type" value="Genomic_DNA"/>
</dbReference>
<evidence type="ECO:0000313" key="1">
    <source>
        <dbReference type="EMBL" id="KAG9493176.1"/>
    </source>
</evidence>